<accession>A0A8H7Z0Q4</accession>
<reference evidence="2 3" key="1">
    <citation type="submission" date="2021-01" db="EMBL/GenBank/DDBJ databases">
        <title>Chromosome-level genome assembly of a human fungal pathogen reveals clustering of transcriptionally co-regulated genes.</title>
        <authorList>
            <person name="Voorhies M."/>
            <person name="Cohen S."/>
            <person name="Shea T.P."/>
            <person name="Petrus S."/>
            <person name="Munoz J.F."/>
            <person name="Poplawski S."/>
            <person name="Goldman W.E."/>
            <person name="Michael T."/>
            <person name="Cuomo C.A."/>
            <person name="Sil A."/>
            <person name="Beyhan S."/>
        </authorList>
    </citation>
    <scope>NUCLEOTIDE SEQUENCE [LARGE SCALE GENOMIC DNA]</scope>
    <source>
        <strain evidence="2 3">G184AR</strain>
    </source>
</reference>
<keyword evidence="1" id="KW-0812">Transmembrane</keyword>
<comment type="caution">
    <text evidence="2">The sequence shown here is derived from an EMBL/GenBank/DDBJ whole genome shotgun (WGS) entry which is preliminary data.</text>
</comment>
<dbReference type="Proteomes" id="UP000670092">
    <property type="component" value="Unassembled WGS sequence"/>
</dbReference>
<feature type="transmembrane region" description="Helical" evidence="1">
    <location>
        <begin position="30"/>
        <end position="47"/>
    </location>
</feature>
<evidence type="ECO:0000313" key="2">
    <source>
        <dbReference type="EMBL" id="KAG5299038.1"/>
    </source>
</evidence>
<organism evidence="2 3">
    <name type="scientific">Ajellomyces capsulatus</name>
    <name type="common">Darling's disease fungus</name>
    <name type="synonym">Histoplasma capsulatum</name>
    <dbReference type="NCBI Taxonomy" id="5037"/>
    <lineage>
        <taxon>Eukaryota</taxon>
        <taxon>Fungi</taxon>
        <taxon>Dikarya</taxon>
        <taxon>Ascomycota</taxon>
        <taxon>Pezizomycotina</taxon>
        <taxon>Eurotiomycetes</taxon>
        <taxon>Eurotiomycetidae</taxon>
        <taxon>Onygenales</taxon>
        <taxon>Ajellomycetaceae</taxon>
        <taxon>Histoplasma</taxon>
    </lineage>
</organism>
<dbReference type="VEuPathDB" id="FungiDB:I7I52_09210"/>
<keyword evidence="1" id="KW-0472">Membrane</keyword>
<keyword evidence="1" id="KW-1133">Transmembrane helix</keyword>
<dbReference type="AlphaFoldDB" id="A0A8H7Z0Q4"/>
<name>A0A8H7Z0Q4_AJECA</name>
<protein>
    <submittedName>
        <fullName evidence="2">Uncharacterized protein</fullName>
    </submittedName>
</protein>
<evidence type="ECO:0000313" key="3">
    <source>
        <dbReference type="Proteomes" id="UP000670092"/>
    </source>
</evidence>
<gene>
    <name evidence="2" type="ORF">I7I52_09210</name>
</gene>
<dbReference type="EMBL" id="JAEVHI010000002">
    <property type="protein sequence ID" value="KAG5299038.1"/>
    <property type="molecule type" value="Genomic_DNA"/>
</dbReference>
<sequence length="62" mass="6865">MPNINENGDLGGSFGVHVSGYPGDEIPSNVSFPLSLFFFFLSLRLVAANSYRWEGFFSCQID</sequence>
<proteinExistence type="predicted"/>
<evidence type="ECO:0000256" key="1">
    <source>
        <dbReference type="SAM" id="Phobius"/>
    </source>
</evidence>